<evidence type="ECO:0000313" key="4">
    <source>
        <dbReference type="EMBL" id="ADR33258.1"/>
    </source>
</evidence>
<evidence type="ECO:0000313" key="5">
    <source>
        <dbReference type="Proteomes" id="UP000008721"/>
    </source>
</evidence>
<feature type="region of interest" description="Disordered" evidence="1">
    <location>
        <begin position="142"/>
        <end position="169"/>
    </location>
</feature>
<reference evidence="4 5" key="1">
    <citation type="journal article" date="2012" name="Stand. Genomic Sci.">
        <title>Complete genome sequence of the sulfur compounds oxidizing chemolithoautotroph Sulfuricurvum kujiense type strain (YK-1(T)).</title>
        <authorList>
            <person name="Han C."/>
            <person name="Kotsyurbenko O."/>
            <person name="Chertkov O."/>
            <person name="Held B."/>
            <person name="Lapidus A."/>
            <person name="Nolan M."/>
            <person name="Lucas S."/>
            <person name="Hammon N."/>
            <person name="Deshpande S."/>
            <person name="Cheng J.F."/>
            <person name="Tapia R."/>
            <person name="Goodwin L.A."/>
            <person name="Pitluck S."/>
            <person name="Liolios K."/>
            <person name="Pagani I."/>
            <person name="Ivanova N."/>
            <person name="Mavromatis K."/>
            <person name="Mikhailova N."/>
            <person name="Pati A."/>
            <person name="Chen A."/>
            <person name="Palaniappan K."/>
            <person name="Land M."/>
            <person name="Hauser L."/>
            <person name="Chang Y.J."/>
            <person name="Jeffries C.D."/>
            <person name="Brambilla E.M."/>
            <person name="Rohde M."/>
            <person name="Spring S."/>
            <person name="Sikorski J."/>
            <person name="Goker M."/>
            <person name="Woyke T."/>
            <person name="Bristow J."/>
            <person name="Eisen J.A."/>
            <person name="Markowitz V."/>
            <person name="Hugenholtz P."/>
            <person name="Kyrpides N.C."/>
            <person name="Klenk H.P."/>
            <person name="Detter J.C."/>
        </authorList>
    </citation>
    <scope>NUCLEOTIDE SEQUENCE [LARGE SCALE GENOMIC DNA]</scope>
    <source>
        <strain evidence="5">ATCC BAA-921 / DSM 16994 / JCM 11577 / YK-1</strain>
    </source>
</reference>
<gene>
    <name evidence="4" type="ordered locus">Sulku_0592</name>
</gene>
<sequence>MKRYYISTLAAFALTSSLYAGSPNDYVGAVWAIGTNYCPTYSLPADGRLLSISDYEPLYALIGTTYGGDGRINFALPDLSGRTPVSSGQSPGLSGVVLGQKRGQTAVTLTAANLPAHTHAATFTPSGTNPITVNIPVSANTSGNLSSPDSTHNTLAGTPNGPTSASMWTSTMTSPINIAGVTASAGTGAASVTVNPTGSSQAINTVPPALGVKYCVTVTGLYPPQP</sequence>
<proteinExistence type="predicted"/>
<dbReference type="InterPro" id="IPR037053">
    <property type="entry name" value="Phage_tail_collar_dom_sf"/>
</dbReference>
<feature type="compositionally biased region" description="Polar residues" evidence="1">
    <location>
        <begin position="142"/>
        <end position="162"/>
    </location>
</feature>
<dbReference type="InterPro" id="IPR011083">
    <property type="entry name" value="Phage_tail_collar_dom"/>
</dbReference>
<dbReference type="SUPFAM" id="SSF88874">
    <property type="entry name" value="Receptor-binding domain of short tail fibre protein gp12"/>
    <property type="match status" value="1"/>
</dbReference>
<evidence type="ECO:0000259" key="3">
    <source>
        <dbReference type="Pfam" id="PF07484"/>
    </source>
</evidence>
<evidence type="ECO:0000256" key="2">
    <source>
        <dbReference type="SAM" id="SignalP"/>
    </source>
</evidence>
<feature type="domain" description="Phage tail collar" evidence="3">
    <location>
        <begin position="28"/>
        <end position="84"/>
    </location>
</feature>
<dbReference type="Pfam" id="PF07484">
    <property type="entry name" value="Collar"/>
    <property type="match status" value="1"/>
</dbReference>
<organism evidence="4 5">
    <name type="scientific">Sulfuricurvum kujiense (strain ATCC BAA-921 / DSM 16994 / JCM 11577 / YK-1)</name>
    <dbReference type="NCBI Taxonomy" id="709032"/>
    <lineage>
        <taxon>Bacteria</taxon>
        <taxon>Pseudomonadati</taxon>
        <taxon>Campylobacterota</taxon>
        <taxon>Epsilonproteobacteria</taxon>
        <taxon>Campylobacterales</taxon>
        <taxon>Sulfurimonadaceae</taxon>
        <taxon>Sulfuricurvum</taxon>
    </lineage>
</organism>
<protein>
    <submittedName>
        <fullName evidence="4">Tail Collar domain protein</fullName>
    </submittedName>
</protein>
<keyword evidence="5" id="KW-1185">Reference proteome</keyword>
<feature type="signal peptide" evidence="2">
    <location>
        <begin position="1"/>
        <end position="20"/>
    </location>
</feature>
<name>E4U0G1_SULKY</name>
<dbReference type="Gene3D" id="3.90.1340.10">
    <property type="entry name" value="Phage tail collar domain"/>
    <property type="match status" value="1"/>
</dbReference>
<dbReference type="OrthoDB" id="9810174at2"/>
<dbReference type="EMBL" id="CP002355">
    <property type="protein sequence ID" value="ADR33258.1"/>
    <property type="molecule type" value="Genomic_DNA"/>
</dbReference>
<dbReference type="RefSeq" id="WP_013459455.1">
    <property type="nucleotide sequence ID" value="NC_014762.1"/>
</dbReference>
<dbReference type="HOGENOM" id="CLU_087872_1_1_7"/>
<dbReference type="STRING" id="709032.Sulku_0592"/>
<dbReference type="KEGG" id="sku:Sulku_0592"/>
<accession>E4U0G1</accession>
<dbReference type="AlphaFoldDB" id="E4U0G1"/>
<dbReference type="Proteomes" id="UP000008721">
    <property type="component" value="Chromosome"/>
</dbReference>
<dbReference type="eggNOG" id="COG4675">
    <property type="taxonomic scope" value="Bacteria"/>
</dbReference>
<evidence type="ECO:0000256" key="1">
    <source>
        <dbReference type="SAM" id="MobiDB-lite"/>
    </source>
</evidence>
<feature type="chain" id="PRO_5003188445" evidence="2">
    <location>
        <begin position="21"/>
        <end position="226"/>
    </location>
</feature>
<keyword evidence="2" id="KW-0732">Signal</keyword>